<dbReference type="AlphaFoldDB" id="A0AAP0NM38"/>
<dbReference type="Proteomes" id="UP001419268">
    <property type="component" value="Unassembled WGS sequence"/>
</dbReference>
<comment type="caution">
    <text evidence="2">The sequence shown here is derived from an EMBL/GenBank/DDBJ whole genome shotgun (WGS) entry which is preliminary data.</text>
</comment>
<feature type="region of interest" description="Disordered" evidence="1">
    <location>
        <begin position="1"/>
        <end position="44"/>
    </location>
</feature>
<proteinExistence type="predicted"/>
<sequence>MEKSRSYDYSASYSGGEFGLEDRANSYNFNGPSGKTDPDQSRKKRVASYNVFTKEEKVKTSVRNSFKWIKTKFSEIRYGV</sequence>
<evidence type="ECO:0000313" key="3">
    <source>
        <dbReference type="Proteomes" id="UP001419268"/>
    </source>
</evidence>
<gene>
    <name evidence="2" type="ORF">Scep_018693</name>
</gene>
<keyword evidence="3" id="KW-1185">Reference proteome</keyword>
<organism evidence="2 3">
    <name type="scientific">Stephania cephalantha</name>
    <dbReference type="NCBI Taxonomy" id="152367"/>
    <lineage>
        <taxon>Eukaryota</taxon>
        <taxon>Viridiplantae</taxon>
        <taxon>Streptophyta</taxon>
        <taxon>Embryophyta</taxon>
        <taxon>Tracheophyta</taxon>
        <taxon>Spermatophyta</taxon>
        <taxon>Magnoliopsida</taxon>
        <taxon>Ranunculales</taxon>
        <taxon>Menispermaceae</taxon>
        <taxon>Menispermoideae</taxon>
        <taxon>Cissampelideae</taxon>
        <taxon>Stephania</taxon>
    </lineage>
</organism>
<reference evidence="2 3" key="1">
    <citation type="submission" date="2024-01" db="EMBL/GenBank/DDBJ databases">
        <title>Genome assemblies of Stephania.</title>
        <authorList>
            <person name="Yang L."/>
        </authorList>
    </citation>
    <scope>NUCLEOTIDE SEQUENCE [LARGE SCALE GENOMIC DNA]</scope>
    <source>
        <strain evidence="2">JXDWG</strain>
        <tissue evidence="2">Leaf</tissue>
    </source>
</reference>
<evidence type="ECO:0000256" key="1">
    <source>
        <dbReference type="SAM" id="MobiDB-lite"/>
    </source>
</evidence>
<dbReference type="InterPro" id="IPR021899">
    <property type="entry name" value="DUF3511"/>
</dbReference>
<dbReference type="Pfam" id="PF12023">
    <property type="entry name" value="DUF3511"/>
    <property type="match status" value="1"/>
</dbReference>
<name>A0AAP0NM38_9MAGN</name>
<dbReference type="EMBL" id="JBBNAG010000008">
    <property type="protein sequence ID" value="KAK9111174.1"/>
    <property type="molecule type" value="Genomic_DNA"/>
</dbReference>
<dbReference type="PANTHER" id="PTHR33193">
    <property type="entry name" value="DOMAIN PROTEIN, PUTATIVE (DUF3511)-RELATED"/>
    <property type="match status" value="1"/>
</dbReference>
<accession>A0AAP0NM38</accession>
<dbReference type="PANTHER" id="PTHR33193:SF13">
    <property type="entry name" value="EXPRESSED PROTEIN"/>
    <property type="match status" value="1"/>
</dbReference>
<evidence type="ECO:0000313" key="2">
    <source>
        <dbReference type="EMBL" id="KAK9111174.1"/>
    </source>
</evidence>
<protein>
    <submittedName>
        <fullName evidence="2">Uncharacterized protein</fullName>
    </submittedName>
</protein>